<evidence type="ECO:0000256" key="6">
    <source>
        <dbReference type="ARBA" id="ARBA00023136"/>
    </source>
</evidence>
<gene>
    <name evidence="9" type="ORF">P7M15_09785</name>
</gene>
<keyword evidence="6 7" id="KW-0472">Membrane</keyword>
<sequence length="884" mass="96880">MKNKNPINSSQESAESVETANIRQSRRISPFWLLPLIALFIGATLFFQIIREQGSTIHITFATGDGLVADKTQIRYQGLQIGIVKKVSFTDDLKKVEVEANIYPEAKTVLRETTRFWLVQPNASLAGISGLDTLISGNYITLQPGEGDYEDNFIAETEGPVAQIKDGDLLIRLISEDLGSISTGASVYYKKMPVGKVMNYRFTKDQKKVEIDVVIEKSYANLVKKDSRFWNISGIKADIGMSGIHVDMDSLNAIVQGAMTFDSPENSQKAEQNENYTLYPNIKSAQRGVEVNVTLPNMTGLKPGQTEVFYQQIPVGILSELTQTEVAHKNISGKLLLNPSSEDLLKTNTTFVLRRSKVNLGNLSDLSTAFRGEYIELIPGDGEPKNQFNIIKENELLLQQADTLTLTLTAPETYGIAEGQKLYYNNIDIGEIIAQDIHTDGVKFNVAVAGQYRHLIHADTQFIAASNLDVSLGVDGVKVEAASPDKWLQGGIRVVNNNNQGKPLASYPLYQNQSNAEAGITTNVLTPTLTLTTTNLPSINKGSLVLYRQYEVGKILDIRPTKSHFEIDLYIYPKHRNLLTDKSLFWVESAAQIDITPKGISIQASPIARSLKGAISFDNSGSGNNRTLYANELRAKSAGQVITLTANDASNLSKGMALRYMGLNVGEIESLALDTKSQKVIAKAFMNPQYMGIVAKSGSNFRVIAPRISAGGIENLDSLLAPYIDIDAGTGKYQTQFQLIDQNSPQNAKLNSGFPIILEANDASNLSIGAPVMYRGVDVGKIKDMELNGLGDRVLIHVLIANKHAYLVRQNTQFWVSSGYTAGLGWNGIEVNTGSVQQLMKGGIAFSTPSGTIVQPQAKANQRFLLQVRRPDESKQWNSGVITQ</sequence>
<feature type="domain" description="Mce/MlaD" evidence="8">
    <location>
        <begin position="639"/>
        <end position="729"/>
    </location>
</feature>
<feature type="transmembrane region" description="Helical" evidence="7">
    <location>
        <begin position="31"/>
        <end position="50"/>
    </location>
</feature>
<dbReference type="Proteomes" id="UP001214976">
    <property type="component" value="Unassembled WGS sequence"/>
</dbReference>
<evidence type="ECO:0000256" key="2">
    <source>
        <dbReference type="ARBA" id="ARBA00022475"/>
    </source>
</evidence>
<dbReference type="RefSeq" id="WP_317477730.1">
    <property type="nucleotide sequence ID" value="NZ_JARQTW010000016.1"/>
</dbReference>
<comment type="subcellular location">
    <subcellularLocation>
        <location evidence="1">Cell inner membrane</location>
    </subcellularLocation>
</comment>
<dbReference type="PANTHER" id="PTHR30462">
    <property type="entry name" value="INTERMEMBRANE TRANSPORT PROTEIN PQIB-RELATED"/>
    <property type="match status" value="1"/>
</dbReference>
<comment type="caution">
    <text evidence="9">The sequence shown here is derived from an EMBL/GenBank/DDBJ whole genome shotgun (WGS) entry which is preliminary data.</text>
</comment>
<name>A0AAW6QF06_9PAST</name>
<protein>
    <submittedName>
        <fullName evidence="9">MlaD family protein</fullName>
    </submittedName>
</protein>
<evidence type="ECO:0000256" key="5">
    <source>
        <dbReference type="ARBA" id="ARBA00022989"/>
    </source>
</evidence>
<feature type="domain" description="Mce/MlaD" evidence="8">
    <location>
        <begin position="526"/>
        <end position="587"/>
    </location>
</feature>
<keyword evidence="3" id="KW-0997">Cell inner membrane</keyword>
<feature type="domain" description="Mce/MlaD" evidence="8">
    <location>
        <begin position="287"/>
        <end position="358"/>
    </location>
</feature>
<keyword evidence="2" id="KW-1003">Cell membrane</keyword>
<evidence type="ECO:0000256" key="7">
    <source>
        <dbReference type="SAM" id="Phobius"/>
    </source>
</evidence>
<keyword evidence="4 7" id="KW-0812">Transmembrane</keyword>
<feature type="domain" description="Mce/MlaD" evidence="8">
    <location>
        <begin position="175"/>
        <end position="228"/>
    </location>
</feature>
<evidence type="ECO:0000259" key="8">
    <source>
        <dbReference type="Pfam" id="PF02470"/>
    </source>
</evidence>
<proteinExistence type="predicted"/>
<feature type="domain" description="Mce/MlaD" evidence="8">
    <location>
        <begin position="755"/>
        <end position="821"/>
    </location>
</feature>
<reference evidence="9" key="1">
    <citation type="submission" date="2023-03" db="EMBL/GenBank/DDBJ databases">
        <title>Classification of Bisgaard taxon 6 and taxon 10 as Exercitatus varius gen. nov., spec. nov.</title>
        <authorList>
            <person name="Christensen H."/>
        </authorList>
    </citation>
    <scope>NUCLEOTIDE SEQUENCE</scope>
    <source>
        <strain evidence="9">86116</strain>
    </source>
</reference>
<evidence type="ECO:0000313" key="10">
    <source>
        <dbReference type="Proteomes" id="UP001214976"/>
    </source>
</evidence>
<organism evidence="9 10">
    <name type="scientific">Exercitatus varius</name>
    <dbReference type="NCBI Taxonomy" id="67857"/>
    <lineage>
        <taxon>Bacteria</taxon>
        <taxon>Pseudomonadati</taxon>
        <taxon>Pseudomonadota</taxon>
        <taxon>Gammaproteobacteria</taxon>
        <taxon>Pasteurellales</taxon>
        <taxon>Pasteurellaceae</taxon>
        <taxon>Exercitatus</taxon>
    </lineage>
</organism>
<dbReference type="PANTHER" id="PTHR30462:SF0">
    <property type="entry name" value="INTERMEMBRANE TRANSPORT PROTEIN YEBT"/>
    <property type="match status" value="1"/>
</dbReference>
<dbReference type="EMBL" id="JARQTW010000016">
    <property type="protein sequence ID" value="MDG2950794.1"/>
    <property type="molecule type" value="Genomic_DNA"/>
</dbReference>
<dbReference type="AlphaFoldDB" id="A0AAW6QF06"/>
<dbReference type="Pfam" id="PF02470">
    <property type="entry name" value="MlaD"/>
    <property type="match status" value="6"/>
</dbReference>
<dbReference type="InterPro" id="IPR051800">
    <property type="entry name" value="PqiA-PqiB_transport"/>
</dbReference>
<evidence type="ECO:0000256" key="1">
    <source>
        <dbReference type="ARBA" id="ARBA00004533"/>
    </source>
</evidence>
<accession>A0AAW6QF06</accession>
<dbReference type="GO" id="GO:0005886">
    <property type="term" value="C:plasma membrane"/>
    <property type="evidence" value="ECO:0007669"/>
    <property type="project" value="UniProtKB-SubCell"/>
</dbReference>
<evidence type="ECO:0000256" key="3">
    <source>
        <dbReference type="ARBA" id="ARBA00022519"/>
    </source>
</evidence>
<keyword evidence="5 7" id="KW-1133">Transmembrane helix</keyword>
<feature type="domain" description="Mce/MlaD" evidence="8">
    <location>
        <begin position="54"/>
        <end position="145"/>
    </location>
</feature>
<evidence type="ECO:0000256" key="4">
    <source>
        <dbReference type="ARBA" id="ARBA00022692"/>
    </source>
</evidence>
<evidence type="ECO:0000313" key="9">
    <source>
        <dbReference type="EMBL" id="MDG2950794.1"/>
    </source>
</evidence>
<dbReference type="InterPro" id="IPR003399">
    <property type="entry name" value="Mce/MlaD"/>
</dbReference>